<feature type="region of interest" description="Disordered" evidence="2">
    <location>
        <begin position="678"/>
        <end position="707"/>
    </location>
</feature>
<dbReference type="InterPro" id="IPR000719">
    <property type="entry name" value="Prot_kinase_dom"/>
</dbReference>
<keyword evidence="1" id="KW-0040">ANK repeat</keyword>
<feature type="region of interest" description="Disordered" evidence="2">
    <location>
        <begin position="1261"/>
        <end position="1295"/>
    </location>
</feature>
<organism evidence="4">
    <name type="scientific">Timema bartmani</name>
    <dbReference type="NCBI Taxonomy" id="61472"/>
    <lineage>
        <taxon>Eukaryota</taxon>
        <taxon>Metazoa</taxon>
        <taxon>Ecdysozoa</taxon>
        <taxon>Arthropoda</taxon>
        <taxon>Hexapoda</taxon>
        <taxon>Insecta</taxon>
        <taxon>Pterygota</taxon>
        <taxon>Neoptera</taxon>
        <taxon>Polyneoptera</taxon>
        <taxon>Phasmatodea</taxon>
        <taxon>Timematodea</taxon>
        <taxon>Timematoidea</taxon>
        <taxon>Timematidae</taxon>
        <taxon>Timema</taxon>
    </lineage>
</organism>
<feature type="repeat" description="ANK" evidence="1">
    <location>
        <begin position="202"/>
        <end position="234"/>
    </location>
</feature>
<dbReference type="PROSITE" id="PS50088">
    <property type="entry name" value="ANK_REPEAT"/>
    <property type="match status" value="4"/>
</dbReference>
<dbReference type="SUPFAM" id="SSF56112">
    <property type="entry name" value="Protein kinase-like (PK-like)"/>
    <property type="match status" value="1"/>
</dbReference>
<feature type="repeat" description="ANK" evidence="1">
    <location>
        <begin position="169"/>
        <end position="201"/>
    </location>
</feature>
<dbReference type="Pfam" id="PF00069">
    <property type="entry name" value="Pkinase"/>
    <property type="match status" value="1"/>
</dbReference>
<dbReference type="Gene3D" id="1.25.40.20">
    <property type="entry name" value="Ankyrin repeat-containing domain"/>
    <property type="match status" value="2"/>
</dbReference>
<feature type="repeat" description="ANK" evidence="1">
    <location>
        <begin position="63"/>
        <end position="95"/>
    </location>
</feature>
<dbReference type="Gene3D" id="1.10.510.10">
    <property type="entry name" value="Transferase(Phosphotransferase) domain 1"/>
    <property type="match status" value="1"/>
</dbReference>
<dbReference type="PANTHER" id="PTHR13954">
    <property type="entry name" value="IRE1-RELATED"/>
    <property type="match status" value="1"/>
</dbReference>
<dbReference type="GO" id="GO:0036498">
    <property type="term" value="P:IRE1-mediated unfolded protein response"/>
    <property type="evidence" value="ECO:0007669"/>
    <property type="project" value="TreeGrafter"/>
</dbReference>
<dbReference type="GO" id="GO:0005524">
    <property type="term" value="F:ATP binding"/>
    <property type="evidence" value="ECO:0007669"/>
    <property type="project" value="InterPro"/>
</dbReference>
<dbReference type="Pfam" id="PF12796">
    <property type="entry name" value="Ank_2"/>
    <property type="match status" value="2"/>
</dbReference>
<feature type="region of interest" description="Disordered" evidence="2">
    <location>
        <begin position="1"/>
        <end position="35"/>
    </location>
</feature>
<protein>
    <recommendedName>
        <fullName evidence="3">Protein kinase domain-containing protein</fullName>
    </recommendedName>
</protein>
<dbReference type="SUPFAM" id="SSF48403">
    <property type="entry name" value="Ankyrin repeat"/>
    <property type="match status" value="1"/>
</dbReference>
<feature type="compositionally biased region" description="Polar residues" evidence="2">
    <location>
        <begin position="1011"/>
        <end position="1028"/>
    </location>
</feature>
<proteinExistence type="predicted"/>
<dbReference type="GO" id="GO:0004674">
    <property type="term" value="F:protein serine/threonine kinase activity"/>
    <property type="evidence" value="ECO:0007669"/>
    <property type="project" value="InterPro"/>
</dbReference>
<name>A0A7R9EXX8_9NEOP</name>
<dbReference type="GO" id="GO:0070059">
    <property type="term" value="P:intrinsic apoptotic signaling pathway in response to endoplasmic reticulum stress"/>
    <property type="evidence" value="ECO:0007669"/>
    <property type="project" value="TreeGrafter"/>
</dbReference>
<feature type="compositionally biased region" description="Basic residues" evidence="2">
    <location>
        <begin position="1"/>
        <end position="14"/>
    </location>
</feature>
<accession>A0A7R9EXX8</accession>
<reference evidence="4" key="1">
    <citation type="submission" date="2020-11" db="EMBL/GenBank/DDBJ databases">
        <authorList>
            <person name="Tran Van P."/>
        </authorList>
    </citation>
    <scope>NUCLEOTIDE SEQUENCE</scope>
</reference>
<evidence type="ECO:0000313" key="4">
    <source>
        <dbReference type="EMBL" id="CAD7443080.1"/>
    </source>
</evidence>
<dbReference type="SMART" id="SM00248">
    <property type="entry name" value="ANK"/>
    <property type="match status" value="4"/>
</dbReference>
<dbReference type="InterPro" id="IPR036770">
    <property type="entry name" value="Ankyrin_rpt-contain_sf"/>
</dbReference>
<dbReference type="GO" id="GO:0051082">
    <property type="term" value="F:unfolded protein binding"/>
    <property type="evidence" value="ECO:0007669"/>
    <property type="project" value="TreeGrafter"/>
</dbReference>
<feature type="region of interest" description="Disordered" evidence="2">
    <location>
        <begin position="1086"/>
        <end position="1106"/>
    </location>
</feature>
<dbReference type="GO" id="GO:1990604">
    <property type="term" value="C:IRE1-TRAF2-ASK1 complex"/>
    <property type="evidence" value="ECO:0007669"/>
    <property type="project" value="TreeGrafter"/>
</dbReference>
<feature type="domain" description="Protein kinase" evidence="3">
    <location>
        <begin position="1439"/>
        <end position="1693"/>
    </location>
</feature>
<dbReference type="PROSITE" id="PS50297">
    <property type="entry name" value="ANK_REP_REGION"/>
    <property type="match status" value="3"/>
</dbReference>
<feature type="compositionally biased region" description="Basic and acidic residues" evidence="2">
    <location>
        <begin position="15"/>
        <end position="26"/>
    </location>
</feature>
<dbReference type="EMBL" id="OD565973">
    <property type="protein sequence ID" value="CAD7443080.1"/>
    <property type="molecule type" value="Genomic_DNA"/>
</dbReference>
<feature type="repeat" description="ANK" evidence="1">
    <location>
        <begin position="96"/>
        <end position="128"/>
    </location>
</feature>
<feature type="compositionally biased region" description="Polar residues" evidence="2">
    <location>
        <begin position="911"/>
        <end position="923"/>
    </location>
</feature>
<evidence type="ECO:0000256" key="2">
    <source>
        <dbReference type="SAM" id="MobiDB-lite"/>
    </source>
</evidence>
<dbReference type="GO" id="GO:0004521">
    <property type="term" value="F:RNA endonuclease activity"/>
    <property type="evidence" value="ECO:0007669"/>
    <property type="project" value="InterPro"/>
</dbReference>
<feature type="region of interest" description="Disordered" evidence="2">
    <location>
        <begin position="1009"/>
        <end position="1030"/>
    </location>
</feature>
<evidence type="ECO:0000256" key="1">
    <source>
        <dbReference type="PROSITE-ProRule" id="PRU00023"/>
    </source>
</evidence>
<dbReference type="PANTHER" id="PTHR13954:SF6">
    <property type="entry name" value="NON-SPECIFIC SERINE_THREONINE PROTEIN KINASE"/>
    <property type="match status" value="1"/>
</dbReference>
<feature type="region of interest" description="Disordered" evidence="2">
    <location>
        <begin position="1130"/>
        <end position="1177"/>
    </location>
</feature>
<gene>
    <name evidence="4" type="ORF">TBIB3V08_LOCUS5493</name>
</gene>
<dbReference type="SMART" id="SM00220">
    <property type="entry name" value="S_TKc"/>
    <property type="match status" value="1"/>
</dbReference>
<sequence>MPRGKKEKKKKDCKRRQEDERKDQNRAGDGYPVGHNPEHDLAVIFRNGELQDLKRILNRTDLTDVTALLAAVVLGKFDVVKKLLKDGHNIDACGEDRITPLMWAARNASREMVNLLVRGGAVVTLEDANGDNAVLLALQCPSWDQDTFLDFWNLVKDNEHLNVNHHNKGGFTLLHHAVKNQWDVFVEMLLEEGADVNCMTAKGHTPLMMASTKKQHTILRVLLRARADIRREDERRLELLVTPPESDREFIYIINNVIKAVIGFYIRFIQAGLEILLETRVFSRVTEAVASHIDNVSYINALLTVMFELVHHCDCCFGAGSCHVTKRDIMNAFVQGGAADMCLTILKKHSGEGASSDLLLAAALLPLFAACSADGLAKVWLQRNHMELQPYHSRFLEMSAITYNLTIDEYHLRLIKNKVKLFHTLIDKLRSGENIVEFDMCKRDYNMMSTYLCTGRTQEEPCVQQKRKKMDDSDEDGELDGDTCCASMSCSKKYKRKAAKANKIKVNKLRSLCIEGIVSPINNIKSHLEEKLEQNLDMYVQTTAKIPQVGRTTQCILKEIDNQSVKSMEVTCFQEEEETVSIKRTLRRKCTMTSRDNSKCISSIQKANGKNIDNNERDKYEYDIDEIGGGDKGKEKEQHIQYKIMSKPATRPAKCKLLHSNTGALNMYISVDHDDKTSPIVSSKDDTPVLKDKSDTPSREEPTPKKLDVDCSEYDDIVSYLENNKSSPSDESKKCYLQSFKELFTNLLHKYEKLWDMDRQYGYPLRLRGGKGDDNIKNEEVTKLDMLLPCWEHSCITRLTKNWKSLESRLESIIDEDNLTQVTEKLYNLLIEQDKKIDAKLKIMKSIVINKELESTQIKHNKKVIDSSVSPKSDTKILLNRNTPFECDGSEIQNKGQEADIKNKNTENESSKLQIKRTSSQNDEAIKGKPQNELTISDHTQNGLRLEDTLDENYNVVESVINSLQLDDFNDADDKYEDEEEVERDSCGIVNIPKLFGDAQQTIDKTEESTFWRSETQQGSRSSTQQDKFNIKPQENIELLKSHSNLARILNTTAPKLHKIGEISADTIATTKEIYCKNSTNDKASKETIFKEPKKNEESNEKPSQQLKILSTSPNLKKLAKFLNVKQKAPYPHTSSLKPESIDSSNKALPEEVGSSITKKHVQQESLRLPSDNHMAKETSPLPKICLQQNEPSYLKVSEESETVSNDVKLPSSHCATCSPNTVDFNSKECVQTESILSNPKDILHLEGPPTSEKHITKLAKTTPQQKEKLPPRKASSDSNTPPRPIRGQAVPHQPTSRNYVMQQQNVPYYLPPFSQQVFNNNLQAASPILHVLTKAQSPMRHTLKVVMKSGQQSKPNTQLIPITNPQSFTITSTKPEMVLAVKPLIACRLSPYGAMPPQPMIRSGYVSRWEPLIARFYLTLPSNSQVIGDGNLTMNSSTPGFIVASGGNFGDVELGITSGGRAVGVKRIHLVRQMSLVVLLKKVVQPLMTIKHIHILPYMLCVEHDKQLFVASPLCEYNLGEYLMCLKMNNCLNVKSNHLMKQLFVGLFFLHNLAKPIIHGNLKPSNVLINESGVIKLADFGIYEALYQNTKPPSSSLIWWSHETLQTYLTTGAIQCTTKSDIHVAGMLTHFILTGGLHPFGAVTDDILNNIMKGTSSLRTSGCEVNDLISWMLVYEPRNRPNIRIVCRHVYFWDYGKKWRFLLACSGITEDCQVLPLPLVEFHNSLDKRAAAEKVHGKWVSTVTTSFPTLIPAHISLCDTAAGLLRFIRVCVEDIRSNHPPKFISPHFQTMQFFLTTFPALPLTVFRLIEGVFYDYPAYEAQDLLLENSRQS</sequence>
<dbReference type="InterPro" id="IPR002110">
    <property type="entry name" value="Ankyrin_rpt"/>
</dbReference>
<feature type="compositionally biased region" description="Basic and acidic residues" evidence="2">
    <location>
        <begin position="1086"/>
        <end position="1101"/>
    </location>
</feature>
<evidence type="ECO:0000259" key="3">
    <source>
        <dbReference type="PROSITE" id="PS50011"/>
    </source>
</evidence>
<dbReference type="InterPro" id="IPR045133">
    <property type="entry name" value="IRE1/2-like"/>
</dbReference>
<feature type="compositionally biased region" description="Polar residues" evidence="2">
    <location>
        <begin position="1133"/>
        <end position="1147"/>
    </location>
</feature>
<dbReference type="PROSITE" id="PS50011">
    <property type="entry name" value="PROTEIN_KINASE_DOM"/>
    <property type="match status" value="1"/>
</dbReference>
<dbReference type="InterPro" id="IPR011009">
    <property type="entry name" value="Kinase-like_dom_sf"/>
</dbReference>
<feature type="region of interest" description="Disordered" evidence="2">
    <location>
        <begin position="904"/>
        <end position="928"/>
    </location>
</feature>